<name>A0A854WCN9_9STRE</name>
<keyword evidence="6 11" id="KW-1133">Transmembrane helix</keyword>
<comment type="similarity">
    <text evidence="2">Belongs to the monovalent cation:proton antiporter 2 (CPA2) transporter (TC 2.A.37) family.</text>
</comment>
<keyword evidence="9 11" id="KW-0472">Membrane</keyword>
<evidence type="ECO:0000313" key="14">
    <source>
        <dbReference type="Proteomes" id="UP000217465"/>
    </source>
</evidence>
<dbReference type="GO" id="GO:1902600">
    <property type="term" value="P:proton transmembrane transport"/>
    <property type="evidence" value="ECO:0007669"/>
    <property type="project" value="InterPro"/>
</dbReference>
<keyword evidence="4" id="KW-0050">Antiport</keyword>
<feature type="transmembrane region" description="Helical" evidence="11">
    <location>
        <begin position="262"/>
        <end position="282"/>
    </location>
</feature>
<dbReference type="InterPro" id="IPR038770">
    <property type="entry name" value="Na+/solute_symporter_sf"/>
</dbReference>
<dbReference type="RefSeq" id="WP_096633539.1">
    <property type="nucleotide sequence ID" value="NZ_NSGR01000008.1"/>
</dbReference>
<feature type="transmembrane region" description="Helical" evidence="11">
    <location>
        <begin position="144"/>
        <end position="166"/>
    </location>
</feature>
<keyword evidence="10" id="KW-0739">Sodium transport</keyword>
<feature type="transmembrane region" description="Helical" evidence="11">
    <location>
        <begin position="220"/>
        <end position="250"/>
    </location>
</feature>
<accession>A0A854WCN9</accession>
<dbReference type="Pfam" id="PF00999">
    <property type="entry name" value="Na_H_Exchanger"/>
    <property type="match status" value="1"/>
</dbReference>
<evidence type="ECO:0000256" key="2">
    <source>
        <dbReference type="ARBA" id="ARBA00005551"/>
    </source>
</evidence>
<proteinExistence type="inferred from homology"/>
<evidence type="ECO:0000256" key="7">
    <source>
        <dbReference type="ARBA" id="ARBA00023053"/>
    </source>
</evidence>
<dbReference type="InterPro" id="IPR006153">
    <property type="entry name" value="Cation/H_exchanger_TM"/>
</dbReference>
<keyword evidence="3" id="KW-0813">Transport</keyword>
<keyword evidence="5 11" id="KW-0812">Transmembrane</keyword>
<feature type="transmembrane region" description="Helical" evidence="11">
    <location>
        <begin position="355"/>
        <end position="373"/>
    </location>
</feature>
<feature type="transmembrane region" description="Helical" evidence="11">
    <location>
        <begin position="85"/>
        <end position="106"/>
    </location>
</feature>
<evidence type="ECO:0000259" key="12">
    <source>
        <dbReference type="Pfam" id="PF00999"/>
    </source>
</evidence>
<evidence type="ECO:0000256" key="8">
    <source>
        <dbReference type="ARBA" id="ARBA00023065"/>
    </source>
</evidence>
<dbReference type="EMBL" id="NSGR01000008">
    <property type="protein sequence ID" value="PCH12345.1"/>
    <property type="molecule type" value="Genomic_DNA"/>
</dbReference>
<evidence type="ECO:0000256" key="10">
    <source>
        <dbReference type="ARBA" id="ARBA00023201"/>
    </source>
</evidence>
<dbReference type="Proteomes" id="UP000217465">
    <property type="component" value="Unassembled WGS sequence"/>
</dbReference>
<feature type="transmembrane region" description="Helical" evidence="11">
    <location>
        <begin position="288"/>
        <end position="311"/>
    </location>
</feature>
<gene>
    <name evidence="13" type="primary">nhaS3</name>
    <name evidence="13" type="ORF">A9Y57_01060</name>
</gene>
<feature type="transmembrane region" description="Helical" evidence="11">
    <location>
        <begin position="113"/>
        <end position="132"/>
    </location>
</feature>
<reference evidence="13 14" key="1">
    <citation type="submission" date="2016-06" db="EMBL/GenBank/DDBJ databases">
        <authorList>
            <person name="Haines A.N."/>
            <person name="Council K.R."/>
        </authorList>
    </citation>
    <scope>NUCLEOTIDE SEQUENCE [LARGE SCALE GENOMIC DNA]</scope>
    <source>
        <strain evidence="13 14">SP158-29</strain>
    </source>
</reference>
<feature type="transmembrane region" description="Helical" evidence="11">
    <location>
        <begin position="52"/>
        <end position="70"/>
    </location>
</feature>
<evidence type="ECO:0000313" key="13">
    <source>
        <dbReference type="EMBL" id="PCH12345.1"/>
    </source>
</evidence>
<dbReference type="PANTHER" id="PTHR43562:SF3">
    <property type="entry name" value="SODIUM ION_PROTON EXCHANGER (EUROFUNG)"/>
    <property type="match status" value="1"/>
</dbReference>
<feature type="transmembrane region" description="Helical" evidence="11">
    <location>
        <begin position="178"/>
        <end position="200"/>
    </location>
</feature>
<evidence type="ECO:0000256" key="6">
    <source>
        <dbReference type="ARBA" id="ARBA00022989"/>
    </source>
</evidence>
<dbReference type="Gene3D" id="1.20.1530.20">
    <property type="match status" value="1"/>
</dbReference>
<dbReference type="GO" id="GO:0006814">
    <property type="term" value="P:sodium ion transport"/>
    <property type="evidence" value="ECO:0007669"/>
    <property type="project" value="UniProtKB-KW"/>
</dbReference>
<evidence type="ECO:0000256" key="5">
    <source>
        <dbReference type="ARBA" id="ARBA00022692"/>
    </source>
</evidence>
<protein>
    <submittedName>
        <fullName evidence="13">High-affinity Na(+)/H(+) antiporter NhaS3</fullName>
    </submittedName>
</protein>
<evidence type="ECO:0000256" key="4">
    <source>
        <dbReference type="ARBA" id="ARBA00022449"/>
    </source>
</evidence>
<organism evidence="13 14">
    <name type="scientific">Streptococcus parauberis</name>
    <dbReference type="NCBI Taxonomy" id="1348"/>
    <lineage>
        <taxon>Bacteria</taxon>
        <taxon>Bacillati</taxon>
        <taxon>Bacillota</taxon>
        <taxon>Bacilli</taxon>
        <taxon>Lactobacillales</taxon>
        <taxon>Streptococcaceae</taxon>
        <taxon>Streptococcus</taxon>
    </lineage>
</organism>
<evidence type="ECO:0000256" key="1">
    <source>
        <dbReference type="ARBA" id="ARBA00004141"/>
    </source>
</evidence>
<dbReference type="PANTHER" id="PTHR43562">
    <property type="entry name" value="NAPA-TYPE SODIUM/HYDROGEN ANTIPORTER"/>
    <property type="match status" value="1"/>
</dbReference>
<feature type="domain" description="Cation/H+ exchanger transmembrane" evidence="12">
    <location>
        <begin position="11"/>
        <end position="377"/>
    </location>
</feature>
<keyword evidence="8" id="KW-0406">Ion transport</keyword>
<keyword evidence="7" id="KW-0915">Sodium</keyword>
<evidence type="ECO:0000256" key="11">
    <source>
        <dbReference type="SAM" id="Phobius"/>
    </source>
</evidence>
<comment type="caution">
    <text evidence="13">The sequence shown here is derived from an EMBL/GenBank/DDBJ whole genome shotgun (WGS) entry which is preliminary data.</text>
</comment>
<evidence type="ECO:0000256" key="3">
    <source>
        <dbReference type="ARBA" id="ARBA00022448"/>
    </source>
</evidence>
<dbReference type="AlphaFoldDB" id="A0A854WCN9"/>
<feature type="transmembrane region" description="Helical" evidence="11">
    <location>
        <begin position="27"/>
        <end position="47"/>
    </location>
</feature>
<evidence type="ECO:0000256" key="9">
    <source>
        <dbReference type="ARBA" id="ARBA00023136"/>
    </source>
</evidence>
<dbReference type="GO" id="GO:0015297">
    <property type="term" value="F:antiporter activity"/>
    <property type="evidence" value="ECO:0007669"/>
    <property type="project" value="UniProtKB-KW"/>
</dbReference>
<comment type="subcellular location">
    <subcellularLocation>
        <location evidence="1">Membrane</location>
        <topology evidence="1">Multi-pass membrane protein</topology>
    </subcellularLocation>
</comment>
<dbReference type="GO" id="GO:0016020">
    <property type="term" value="C:membrane"/>
    <property type="evidence" value="ECO:0007669"/>
    <property type="project" value="UniProtKB-SubCell"/>
</dbReference>
<sequence>MQELLHITIILFASLLATQFSGRIGIPAVVGQLLVGILIGPAVLNLVHQGELIHFLSELGVILLMFLAGMEANLELLKSYLKPSLVVAISGVIIPVAAFYLVTLAMGYQAHTAIFYGIVFAATSVSITVEVLQEYNKVKTNTGAVILGAAVADDIIAVLLLSFFISSSKSDSGSSNQLIFEVLGQLAFLLFLIALVKYIVPAIFKFVNKFDNFEKNTFLAILLCFTTALLANSVGMSAVIGSFFAGLAIGQTKYATEIEHETSIFAYIFFIPIFFASIALPLKLDGIISNLPIIVLFTVLTVATKLIPCYMVGRSFKFSKMDALTIGGGMVSRGEMALIIVQIGLADKLISSHTYSELVIVVILSTIIAPFILKQSLKTKKA</sequence>